<dbReference type="CAZy" id="AA3">
    <property type="family name" value="Auxiliary Activities 3"/>
</dbReference>
<dbReference type="EMBL" id="BN001302">
    <property type="protein sequence ID" value="CBF75954.1"/>
    <property type="molecule type" value="Genomic_DNA"/>
</dbReference>
<feature type="binding site" evidence="3">
    <location>
        <position position="228"/>
    </location>
    <ligand>
        <name>FAD</name>
        <dbReference type="ChEBI" id="CHEBI:57692"/>
    </ligand>
</feature>
<dbReference type="PROSITE" id="PS00623">
    <property type="entry name" value="GMC_OXRED_1"/>
    <property type="match status" value="1"/>
</dbReference>
<feature type="domain" description="Glucose-methanol-choline oxidoreductase N-terminal" evidence="5">
    <location>
        <begin position="84"/>
        <end position="107"/>
    </location>
</feature>
<dbReference type="AlphaFoldDB" id="Q5B7E9"/>
<dbReference type="eggNOG" id="KOG1238">
    <property type="taxonomic scope" value="Eukaryota"/>
</dbReference>
<evidence type="ECO:0000256" key="1">
    <source>
        <dbReference type="ARBA" id="ARBA00010790"/>
    </source>
</evidence>
<dbReference type="GO" id="GO:0050660">
    <property type="term" value="F:flavin adenine dinucleotide binding"/>
    <property type="evidence" value="ECO:0007669"/>
    <property type="project" value="InterPro"/>
</dbReference>
<dbReference type="Gene3D" id="3.50.50.60">
    <property type="entry name" value="FAD/NAD(P)-binding domain"/>
    <property type="match status" value="1"/>
</dbReference>
<dbReference type="InterPro" id="IPR000172">
    <property type="entry name" value="GMC_OxRdtase_N"/>
</dbReference>
<protein>
    <submittedName>
        <fullName evidence="7">GMC oxidoreductase (AFU_orthologue AFUA_2G01770)</fullName>
    </submittedName>
</protein>
<sequence length="555" mass="59538">MSEIHYDYIIIGGGLAGCTLAGRLAEKNRSLQILIIEAGPNVAGHTLTEYPLACFGAHFSPLDWAYTTVPQTHLDNRMCYNSAAKALGGGSAINYGTWTRGNAADYDRWAAMVDDESWGYEALLPYFKRMENCLDCKGTETGAHGVSGPIHNVSVSGGSADRIYPLREPLRRAWERLGVKEVLDANAGSPLGLGELVENWREGRRQITADVFNILERPGITTLTETMVQKILIEKDQQGKKVAKGVQVVQGPVFLADREVIVSAGAYRTPQILMLSGIGPKDELAKLGIAAVADAPGVGQNLHDHFAFVQWWRLRHPEKGLSIGTPLWDSLAYGMGLPCDWIATLQAPRNELVQALHQDGATDVGSHPYLAPDACHVETLIVYAPAGAAVSRIEIPMDGTHIASAVLGMATTSRGRITLASADATTAPLIDPNYYATEFDRAVLRAGIRQVGKLLLETPEGKETVEAEAPHPGFQALGVEPTDVEIDARVKAGGNTFYHPGGTAAMGKVVDTSLRVIGVEGLRVVDASVLPLPVTAHYQALVYAIADKAADLILS</sequence>
<dbReference type="InterPro" id="IPR007867">
    <property type="entry name" value="GMC_OxRtase_C"/>
</dbReference>
<reference evidence="8" key="2">
    <citation type="journal article" date="2009" name="Fungal Genet. Biol.">
        <title>The 2008 update of the Aspergillus nidulans genome annotation: a community effort.</title>
        <authorList>
            <person name="Wortman J.R."/>
            <person name="Gilsenan J.M."/>
            <person name="Joardar V."/>
            <person name="Deegan J."/>
            <person name="Clutterbuck J."/>
            <person name="Andersen M.R."/>
            <person name="Archer D."/>
            <person name="Bencina M."/>
            <person name="Braus G."/>
            <person name="Coutinho P."/>
            <person name="von Dohren H."/>
            <person name="Doonan J."/>
            <person name="Driessen A.J."/>
            <person name="Durek P."/>
            <person name="Espeso E."/>
            <person name="Fekete E."/>
            <person name="Flipphi M."/>
            <person name="Estrada C.G."/>
            <person name="Geysens S."/>
            <person name="Goldman G."/>
            <person name="de Groot P.W."/>
            <person name="Hansen K."/>
            <person name="Harris S.D."/>
            <person name="Heinekamp T."/>
            <person name="Helmstaedt K."/>
            <person name="Henrissat B."/>
            <person name="Hofmann G."/>
            <person name="Homan T."/>
            <person name="Horio T."/>
            <person name="Horiuchi H."/>
            <person name="James S."/>
            <person name="Jones M."/>
            <person name="Karaffa L."/>
            <person name="Karanyi Z."/>
            <person name="Kato M."/>
            <person name="Keller N."/>
            <person name="Kelly D.E."/>
            <person name="Kiel J.A."/>
            <person name="Kim J.M."/>
            <person name="van der Klei I.J."/>
            <person name="Klis F.M."/>
            <person name="Kovalchuk A."/>
            <person name="Krasevec N."/>
            <person name="Kubicek C.P."/>
            <person name="Liu B."/>
            <person name="Maccabe A."/>
            <person name="Meyer V."/>
            <person name="Mirabito P."/>
            <person name="Miskei M."/>
            <person name="Mos M."/>
            <person name="Mullins J."/>
            <person name="Nelson D.R."/>
            <person name="Nielsen J."/>
            <person name="Oakley B.R."/>
            <person name="Osmani S.A."/>
            <person name="Pakula T."/>
            <person name="Paszewski A."/>
            <person name="Paulsen I."/>
            <person name="Pilsyk S."/>
            <person name="Pocsi I."/>
            <person name="Punt P.J."/>
            <person name="Ram A.F."/>
            <person name="Ren Q."/>
            <person name="Robellet X."/>
            <person name="Robson G."/>
            <person name="Seiboth B."/>
            <person name="van Solingen P."/>
            <person name="Specht T."/>
            <person name="Sun J."/>
            <person name="Taheri-Talesh N."/>
            <person name="Takeshita N."/>
            <person name="Ussery D."/>
            <person name="vanKuyk P.A."/>
            <person name="Visser H."/>
            <person name="van de Vondervoort P.J."/>
            <person name="de Vries R.P."/>
            <person name="Walton J."/>
            <person name="Xiang X."/>
            <person name="Xiong Y."/>
            <person name="Zeng A.P."/>
            <person name="Brandt B.W."/>
            <person name="Cornell M.J."/>
            <person name="van den Hondel C.A."/>
            <person name="Visser J."/>
            <person name="Oliver S.G."/>
            <person name="Turner G."/>
        </authorList>
    </citation>
    <scope>GENOME REANNOTATION</scope>
    <source>
        <strain evidence="8">FGSC A4 / ATCC 38163 / CBS 112.46 / NRRL 194 / M139</strain>
    </source>
</reference>
<proteinExistence type="inferred from homology"/>
<dbReference type="RefSeq" id="XP_661135.1">
    <property type="nucleotide sequence ID" value="XM_656043.1"/>
</dbReference>
<dbReference type="Gene3D" id="3.30.560.10">
    <property type="entry name" value="Glucose Oxidase, domain 3"/>
    <property type="match status" value="1"/>
</dbReference>
<dbReference type="PANTHER" id="PTHR11552">
    <property type="entry name" value="GLUCOSE-METHANOL-CHOLINE GMC OXIDOREDUCTASE"/>
    <property type="match status" value="1"/>
</dbReference>
<keyword evidence="3 4" id="KW-0274">FAD</keyword>
<accession>C8V4S9</accession>
<name>Q5B7E9_EMENI</name>
<dbReference type="GO" id="GO:0016491">
    <property type="term" value="F:oxidoreductase activity"/>
    <property type="evidence" value="ECO:0000318"/>
    <property type="project" value="GO_Central"/>
</dbReference>
<dbReference type="SUPFAM" id="SSF54373">
    <property type="entry name" value="FAD-linked reductases, C-terminal domain"/>
    <property type="match status" value="1"/>
</dbReference>
<evidence type="ECO:0000259" key="6">
    <source>
        <dbReference type="PROSITE" id="PS00624"/>
    </source>
</evidence>
<dbReference type="VEuPathDB" id="FungiDB:AN3531"/>
<comment type="similarity">
    <text evidence="1 4">Belongs to the GMC oxidoreductase family.</text>
</comment>
<dbReference type="SUPFAM" id="SSF51905">
    <property type="entry name" value="FAD/NAD(P)-binding domain"/>
    <property type="match status" value="1"/>
</dbReference>
<gene>
    <name evidence="7" type="ORF">ANIA_03531</name>
</gene>
<accession>Q5B7E9</accession>
<dbReference type="Pfam" id="PF00732">
    <property type="entry name" value="GMC_oxred_N"/>
    <property type="match status" value="1"/>
</dbReference>
<evidence type="ECO:0000259" key="5">
    <source>
        <dbReference type="PROSITE" id="PS00623"/>
    </source>
</evidence>
<dbReference type="KEGG" id="ani:ANIA_03531"/>
<dbReference type="InterPro" id="IPR036188">
    <property type="entry name" value="FAD/NAD-bd_sf"/>
</dbReference>
<dbReference type="OrthoDB" id="269227at2759"/>
<dbReference type="InParanoid" id="Q5B7E9"/>
<dbReference type="PROSITE" id="PS00624">
    <property type="entry name" value="GMC_OXRED_2"/>
    <property type="match status" value="1"/>
</dbReference>
<evidence type="ECO:0000256" key="4">
    <source>
        <dbReference type="RuleBase" id="RU003968"/>
    </source>
</evidence>
<organism evidence="7 8">
    <name type="scientific">Emericella nidulans (strain FGSC A4 / ATCC 38163 / CBS 112.46 / NRRL 194 / M139)</name>
    <name type="common">Aspergillus nidulans</name>
    <dbReference type="NCBI Taxonomy" id="227321"/>
    <lineage>
        <taxon>Eukaryota</taxon>
        <taxon>Fungi</taxon>
        <taxon>Dikarya</taxon>
        <taxon>Ascomycota</taxon>
        <taxon>Pezizomycotina</taxon>
        <taxon>Eurotiomycetes</taxon>
        <taxon>Eurotiomycetidae</taxon>
        <taxon>Eurotiales</taxon>
        <taxon>Aspergillaceae</taxon>
        <taxon>Aspergillus</taxon>
        <taxon>Aspergillus subgen. Nidulantes</taxon>
    </lineage>
</organism>
<evidence type="ECO:0000313" key="8">
    <source>
        <dbReference type="Proteomes" id="UP000000560"/>
    </source>
</evidence>
<dbReference type="Proteomes" id="UP000000560">
    <property type="component" value="Chromosome II"/>
</dbReference>
<dbReference type="OMA" id="SDHMIFF"/>
<keyword evidence="4" id="KW-0285">Flavoprotein</keyword>
<dbReference type="PIRSF" id="PIRSF000137">
    <property type="entry name" value="Alcohol_oxidase"/>
    <property type="match status" value="1"/>
</dbReference>
<dbReference type="GeneID" id="2872949"/>
<feature type="domain" description="Glucose-methanol-choline oxidoreductase N-terminal" evidence="6">
    <location>
        <begin position="265"/>
        <end position="279"/>
    </location>
</feature>
<evidence type="ECO:0000256" key="3">
    <source>
        <dbReference type="PIRSR" id="PIRSR000137-2"/>
    </source>
</evidence>
<reference evidence="8" key="1">
    <citation type="journal article" date="2005" name="Nature">
        <title>Sequencing of Aspergillus nidulans and comparative analysis with A. fumigatus and A. oryzae.</title>
        <authorList>
            <person name="Galagan J.E."/>
            <person name="Calvo S.E."/>
            <person name="Cuomo C."/>
            <person name="Ma L.J."/>
            <person name="Wortman J.R."/>
            <person name="Batzoglou S."/>
            <person name="Lee S.I."/>
            <person name="Basturkmen M."/>
            <person name="Spevak C.C."/>
            <person name="Clutterbuck J."/>
            <person name="Kapitonov V."/>
            <person name="Jurka J."/>
            <person name="Scazzocchio C."/>
            <person name="Farman M."/>
            <person name="Butler J."/>
            <person name="Purcell S."/>
            <person name="Harris S."/>
            <person name="Braus G.H."/>
            <person name="Draht O."/>
            <person name="Busch S."/>
            <person name="D'Enfert C."/>
            <person name="Bouchier C."/>
            <person name="Goldman G.H."/>
            <person name="Bell-Pedersen D."/>
            <person name="Griffiths-Jones S."/>
            <person name="Doonan J.H."/>
            <person name="Yu J."/>
            <person name="Vienken K."/>
            <person name="Pain A."/>
            <person name="Freitag M."/>
            <person name="Selker E.U."/>
            <person name="Archer D.B."/>
            <person name="Penalva M.A."/>
            <person name="Oakley B.R."/>
            <person name="Momany M."/>
            <person name="Tanaka T."/>
            <person name="Kumagai T."/>
            <person name="Asai K."/>
            <person name="Machida M."/>
            <person name="Nierman W.C."/>
            <person name="Denning D.W."/>
            <person name="Caddick M."/>
            <person name="Hynes M."/>
            <person name="Paoletti M."/>
            <person name="Fischer R."/>
            <person name="Miller B."/>
            <person name="Dyer P."/>
            <person name="Sachs M.S."/>
            <person name="Osmani S.A."/>
            <person name="Birren B.W."/>
        </authorList>
    </citation>
    <scope>NUCLEOTIDE SEQUENCE [LARGE SCALE GENOMIC DNA]</scope>
    <source>
        <strain evidence="8">FGSC A4 / ATCC 38163 / CBS 112.46 / NRRL 194 / M139</strain>
    </source>
</reference>
<dbReference type="HOGENOM" id="CLU_002865_6_3_1"/>
<dbReference type="PANTHER" id="PTHR11552:SF123">
    <property type="entry name" value="GMC OXIDOREDUCTASE (AFU_ORTHOLOGUE AFUA_2G01770)-RELATED"/>
    <property type="match status" value="1"/>
</dbReference>
<keyword evidence="8" id="KW-1185">Reference proteome</keyword>
<evidence type="ECO:0000256" key="2">
    <source>
        <dbReference type="PIRSR" id="PIRSR000137-1"/>
    </source>
</evidence>
<feature type="active site" description="Proton donor" evidence="2">
    <location>
        <position position="499"/>
    </location>
</feature>
<dbReference type="InterPro" id="IPR012132">
    <property type="entry name" value="GMC_OxRdtase"/>
</dbReference>
<dbReference type="GO" id="GO:0016614">
    <property type="term" value="F:oxidoreductase activity, acting on CH-OH group of donors"/>
    <property type="evidence" value="ECO:0007669"/>
    <property type="project" value="InterPro"/>
</dbReference>
<evidence type="ECO:0000313" key="7">
    <source>
        <dbReference type="EMBL" id="CBF75954.1"/>
    </source>
</evidence>
<dbReference type="Pfam" id="PF05199">
    <property type="entry name" value="GMC_oxred_C"/>
    <property type="match status" value="1"/>
</dbReference>
<feature type="active site" description="Proton acceptor" evidence="2">
    <location>
        <position position="537"/>
    </location>
</feature>
<comment type="cofactor">
    <cofactor evidence="3">
        <name>FAD</name>
        <dbReference type="ChEBI" id="CHEBI:57692"/>
    </cofactor>
</comment>